<dbReference type="EMBL" id="CP037421">
    <property type="protein sequence ID" value="QDT27307.1"/>
    <property type="molecule type" value="Genomic_DNA"/>
</dbReference>
<evidence type="ECO:0000313" key="3">
    <source>
        <dbReference type="Proteomes" id="UP000315647"/>
    </source>
</evidence>
<sequence>MAKGKKIGHADMRGDSGIALIHRIVNQMGFVWNALHLEAGIDGLIEVRDSITEEVSNCIVQVQSKAGESYFKSETETTFEFICKERDLDYWLQGNSPVVLIVSRPTNDEAYWVSIKDYFQDPKLRKSRRIVFEKTRDRFEVGTRDRLAALALPVDSGLYLPAIPQEEVLFSNLIPLSNYPKRLFRATTRLRYPNQVWEQFEKSKQQGQPEWFLHEKYIYSFHDLTFPPWTRVCISGTTKNLSTDDWAYSHERKKKHVFVRLLLACLKELLFRQGIRYQKLKEHYFFRATEDLGERKVGGLSVFKSYESKQTADRIAYFRHRAAKLKWVHFGDDWYLEITPSYHFTRDGWKLSRYFEERLRGIKQLERQNKTHLRQVRLWEEILTQKYIVPNRMKLHQKSFFEDDSDSEPEIEPYDLISFSEILNFTVDKNVPEKVWLSSRFNDEYERKDVQLELFD</sequence>
<evidence type="ECO:0000313" key="2">
    <source>
        <dbReference type="EMBL" id="QDT27307.1"/>
    </source>
</evidence>
<keyword evidence="3" id="KW-1185">Reference proteome</keyword>
<feature type="domain" description="DUF4365" evidence="1">
    <location>
        <begin position="16"/>
        <end position="149"/>
    </location>
</feature>
<accession>A0A517Q6P8</accession>
<reference evidence="2 3" key="1">
    <citation type="submission" date="2019-03" db="EMBL/GenBank/DDBJ databases">
        <title>Deep-cultivation of Planctomycetes and their phenomic and genomic characterization uncovers novel biology.</title>
        <authorList>
            <person name="Wiegand S."/>
            <person name="Jogler M."/>
            <person name="Boedeker C."/>
            <person name="Pinto D."/>
            <person name="Vollmers J."/>
            <person name="Rivas-Marin E."/>
            <person name="Kohn T."/>
            <person name="Peeters S.H."/>
            <person name="Heuer A."/>
            <person name="Rast P."/>
            <person name="Oberbeckmann S."/>
            <person name="Bunk B."/>
            <person name="Jeske O."/>
            <person name="Meyerdierks A."/>
            <person name="Storesund J.E."/>
            <person name="Kallscheuer N."/>
            <person name="Luecker S."/>
            <person name="Lage O.M."/>
            <person name="Pohl T."/>
            <person name="Merkel B.J."/>
            <person name="Hornburger P."/>
            <person name="Mueller R.-W."/>
            <person name="Bruemmer F."/>
            <person name="Labrenz M."/>
            <person name="Spormann A.M."/>
            <person name="Op den Camp H."/>
            <person name="Overmann J."/>
            <person name="Amann R."/>
            <person name="Jetten M.S.M."/>
            <person name="Mascher T."/>
            <person name="Medema M.H."/>
            <person name="Devos D.P."/>
            <person name="Kaster A.-K."/>
            <person name="Ovreas L."/>
            <person name="Rohde M."/>
            <person name="Galperin M.Y."/>
            <person name="Jogler C."/>
        </authorList>
    </citation>
    <scope>NUCLEOTIDE SEQUENCE [LARGE SCALE GENOMIC DNA]</scope>
    <source>
        <strain evidence="2 3">Enr10</strain>
    </source>
</reference>
<dbReference type="RefSeq" id="WP_145449557.1">
    <property type="nucleotide sequence ID" value="NZ_CP037421.1"/>
</dbReference>
<dbReference type="AlphaFoldDB" id="A0A517Q6P8"/>
<dbReference type="Pfam" id="PF14280">
    <property type="entry name" value="DUF4365"/>
    <property type="match status" value="1"/>
</dbReference>
<dbReference type="InterPro" id="IPR025375">
    <property type="entry name" value="DUF4365"/>
</dbReference>
<organism evidence="2 3">
    <name type="scientific">Gimesia panareensis</name>
    <dbReference type="NCBI Taxonomy" id="2527978"/>
    <lineage>
        <taxon>Bacteria</taxon>
        <taxon>Pseudomonadati</taxon>
        <taxon>Planctomycetota</taxon>
        <taxon>Planctomycetia</taxon>
        <taxon>Planctomycetales</taxon>
        <taxon>Planctomycetaceae</taxon>
        <taxon>Gimesia</taxon>
    </lineage>
</organism>
<protein>
    <recommendedName>
        <fullName evidence="1">DUF4365 domain-containing protein</fullName>
    </recommendedName>
</protein>
<name>A0A517Q6P8_9PLAN</name>
<evidence type="ECO:0000259" key="1">
    <source>
        <dbReference type="Pfam" id="PF14280"/>
    </source>
</evidence>
<dbReference type="Proteomes" id="UP000315647">
    <property type="component" value="Chromosome"/>
</dbReference>
<proteinExistence type="predicted"/>
<gene>
    <name evidence="2" type="ORF">Enr10x_26240</name>
</gene>